<feature type="domain" description="Histidine kinase" evidence="7">
    <location>
        <begin position="143"/>
        <end position="366"/>
    </location>
</feature>
<dbReference type="HOGENOM" id="CLU_000445_114_72_3"/>
<dbReference type="InterPro" id="IPR011006">
    <property type="entry name" value="CheY-like_superfamily"/>
</dbReference>
<dbReference type="SUPFAM" id="SSF47384">
    <property type="entry name" value="Homodimeric domain of signal transducing histidine kinase"/>
    <property type="match status" value="1"/>
</dbReference>
<comment type="catalytic activity">
    <reaction evidence="1">
        <text>ATP + protein L-histidine = ADP + protein N-phospho-L-histidine.</text>
        <dbReference type="EC" id="2.7.13.3"/>
    </reaction>
</comment>
<evidence type="ECO:0000259" key="8">
    <source>
        <dbReference type="PROSITE" id="PS50110"/>
    </source>
</evidence>
<keyword evidence="4 9" id="KW-0808">Transferase</keyword>
<dbReference type="InterPro" id="IPR036890">
    <property type="entry name" value="HATPase_C_sf"/>
</dbReference>
<sequence length="366" mass="42009">MTKILVIDDNNDLRDSVREILTTLGFEIITAVNGKEGLELIKQNTPDLILCDVAMPTMSGYELLETLQKEDEIDYIPFIFLTGNSDRRDMRRGMELGADDYLFKPFTIDSLVKAINTRLEKTARLKKQSVEKLAELRQNISFALPHEINTPLNGINSSAQLLKDYHDSLTREELREIADLILDSTQRLTHLMQNFLLYAELELISKDDHKIEQIRNSDRSKCNIKNILSSIAQTISSNYNRQSDLFLDVENVFVKIAENNLEKICHEIIDNAFKYSQFENPVTITSQRQKNNFLKVSIHNKGKGMTKEEIERVGAYMQFQRRKYEQQGSGLGFAIAQKMLEIYGGSISINSIYDQETQVDLILPMV</sequence>
<evidence type="ECO:0000259" key="7">
    <source>
        <dbReference type="PROSITE" id="PS50109"/>
    </source>
</evidence>
<dbReference type="SMART" id="SM00387">
    <property type="entry name" value="HATPase_c"/>
    <property type="match status" value="1"/>
</dbReference>
<dbReference type="PATRIC" id="fig|292563.3.peg.546"/>
<keyword evidence="4 9" id="KW-0418">Kinase</keyword>
<evidence type="ECO:0000313" key="10">
    <source>
        <dbReference type="Proteomes" id="UP000010483"/>
    </source>
</evidence>
<dbReference type="Gene3D" id="3.30.565.10">
    <property type="entry name" value="Histidine kinase-like ATPase, C-terminal domain"/>
    <property type="match status" value="1"/>
</dbReference>
<dbReference type="PROSITE" id="PS50110">
    <property type="entry name" value="RESPONSE_REGULATORY"/>
    <property type="match status" value="1"/>
</dbReference>
<evidence type="ECO:0000256" key="6">
    <source>
        <dbReference type="PROSITE-ProRule" id="PRU00169"/>
    </source>
</evidence>
<dbReference type="PANTHER" id="PTHR43547:SF2">
    <property type="entry name" value="HYBRID SIGNAL TRANSDUCTION HISTIDINE KINASE C"/>
    <property type="match status" value="1"/>
</dbReference>
<dbReference type="PROSITE" id="PS50109">
    <property type="entry name" value="HIS_KIN"/>
    <property type="match status" value="1"/>
</dbReference>
<dbReference type="InterPro" id="IPR004358">
    <property type="entry name" value="Sig_transdc_His_kin-like_C"/>
</dbReference>
<dbReference type="Proteomes" id="UP000010483">
    <property type="component" value="Chromosome"/>
</dbReference>
<dbReference type="SMART" id="SM00388">
    <property type="entry name" value="HisKA"/>
    <property type="match status" value="1"/>
</dbReference>
<dbReference type="AlphaFoldDB" id="K9YI23"/>
<dbReference type="InterPro" id="IPR001789">
    <property type="entry name" value="Sig_transdc_resp-reg_receiver"/>
</dbReference>
<dbReference type="InterPro" id="IPR003594">
    <property type="entry name" value="HATPase_dom"/>
</dbReference>
<dbReference type="Gene3D" id="1.10.287.130">
    <property type="match status" value="1"/>
</dbReference>
<dbReference type="eggNOG" id="COG0642">
    <property type="taxonomic scope" value="Bacteria"/>
</dbReference>
<name>K9YI23_CYASC</name>
<dbReference type="CDD" id="cd00156">
    <property type="entry name" value="REC"/>
    <property type="match status" value="1"/>
</dbReference>
<dbReference type="SUPFAM" id="SSF52172">
    <property type="entry name" value="CheY-like"/>
    <property type="match status" value="1"/>
</dbReference>
<dbReference type="STRING" id="292563.Cyast_0525"/>
<protein>
    <recommendedName>
        <fullName evidence="2">histidine kinase</fullName>
        <ecNumber evidence="2">2.7.13.3</ecNumber>
    </recommendedName>
</protein>
<dbReference type="EC" id="2.7.13.3" evidence="2"/>
<dbReference type="PANTHER" id="PTHR43547">
    <property type="entry name" value="TWO-COMPONENT HISTIDINE KINASE"/>
    <property type="match status" value="1"/>
</dbReference>
<dbReference type="Pfam" id="PF00072">
    <property type="entry name" value="Response_reg"/>
    <property type="match status" value="1"/>
</dbReference>
<evidence type="ECO:0000256" key="5">
    <source>
        <dbReference type="ARBA" id="ARBA00023012"/>
    </source>
</evidence>
<gene>
    <name evidence="9" type="ordered locus">Cyast_0525</name>
</gene>
<keyword evidence="5" id="KW-0902">Two-component regulatory system</keyword>
<dbReference type="Gene3D" id="3.40.50.2300">
    <property type="match status" value="1"/>
</dbReference>
<dbReference type="CDD" id="cd00082">
    <property type="entry name" value="HisKA"/>
    <property type="match status" value="1"/>
</dbReference>
<evidence type="ECO:0000256" key="2">
    <source>
        <dbReference type="ARBA" id="ARBA00012438"/>
    </source>
</evidence>
<evidence type="ECO:0000256" key="4">
    <source>
        <dbReference type="ARBA" id="ARBA00022777"/>
    </source>
</evidence>
<dbReference type="Pfam" id="PF00512">
    <property type="entry name" value="HisKA"/>
    <property type="match status" value="1"/>
</dbReference>
<proteinExistence type="predicted"/>
<organism evidence="9 10">
    <name type="scientific">Cyanobacterium stanieri (strain ATCC 29140 / PCC 7202)</name>
    <dbReference type="NCBI Taxonomy" id="292563"/>
    <lineage>
        <taxon>Bacteria</taxon>
        <taxon>Bacillati</taxon>
        <taxon>Cyanobacteriota</taxon>
        <taxon>Cyanophyceae</taxon>
        <taxon>Oscillatoriophycideae</taxon>
        <taxon>Chroococcales</taxon>
        <taxon>Geminocystaceae</taxon>
        <taxon>Cyanobacterium</taxon>
    </lineage>
</organism>
<dbReference type="eggNOG" id="COG0745">
    <property type="taxonomic scope" value="Bacteria"/>
</dbReference>
<evidence type="ECO:0000256" key="3">
    <source>
        <dbReference type="ARBA" id="ARBA00022553"/>
    </source>
</evidence>
<dbReference type="KEGG" id="csn:Cyast_0525"/>
<evidence type="ECO:0000256" key="1">
    <source>
        <dbReference type="ARBA" id="ARBA00000085"/>
    </source>
</evidence>
<dbReference type="GO" id="GO:0000155">
    <property type="term" value="F:phosphorelay sensor kinase activity"/>
    <property type="evidence" value="ECO:0007669"/>
    <property type="project" value="InterPro"/>
</dbReference>
<dbReference type="PRINTS" id="PR00344">
    <property type="entry name" value="BCTRLSENSOR"/>
</dbReference>
<dbReference type="InterPro" id="IPR003661">
    <property type="entry name" value="HisK_dim/P_dom"/>
</dbReference>
<dbReference type="EMBL" id="CP003940">
    <property type="protein sequence ID" value="AFZ46504.1"/>
    <property type="molecule type" value="Genomic_DNA"/>
</dbReference>
<dbReference type="Pfam" id="PF02518">
    <property type="entry name" value="HATPase_c"/>
    <property type="match status" value="1"/>
</dbReference>
<evidence type="ECO:0000313" key="9">
    <source>
        <dbReference type="EMBL" id="AFZ46504.1"/>
    </source>
</evidence>
<dbReference type="SMART" id="SM00448">
    <property type="entry name" value="REC"/>
    <property type="match status" value="1"/>
</dbReference>
<feature type="domain" description="Response regulatory" evidence="8">
    <location>
        <begin position="3"/>
        <end position="119"/>
    </location>
</feature>
<dbReference type="BioCyc" id="CSTA292563:G1353-529-MONOMER"/>
<keyword evidence="10" id="KW-1185">Reference proteome</keyword>
<accession>K9YI23</accession>
<feature type="modified residue" description="4-aspartylphosphate" evidence="6">
    <location>
        <position position="52"/>
    </location>
</feature>
<keyword evidence="3 6" id="KW-0597">Phosphoprotein</keyword>
<dbReference type="InterPro" id="IPR036097">
    <property type="entry name" value="HisK_dim/P_sf"/>
</dbReference>
<dbReference type="InterPro" id="IPR005467">
    <property type="entry name" value="His_kinase_dom"/>
</dbReference>
<dbReference type="SUPFAM" id="SSF55874">
    <property type="entry name" value="ATPase domain of HSP90 chaperone/DNA topoisomerase II/histidine kinase"/>
    <property type="match status" value="1"/>
</dbReference>
<reference evidence="10" key="1">
    <citation type="journal article" date="2013" name="Proc. Natl. Acad. Sci. U.S.A.">
        <title>Improving the coverage of the cyanobacterial phylum using diversity-driven genome sequencing.</title>
        <authorList>
            <person name="Shih P.M."/>
            <person name="Wu D."/>
            <person name="Latifi A."/>
            <person name="Axen S.D."/>
            <person name="Fewer D.P."/>
            <person name="Talla E."/>
            <person name="Calteau A."/>
            <person name="Cai F."/>
            <person name="Tandeau de Marsac N."/>
            <person name="Rippka R."/>
            <person name="Herdman M."/>
            <person name="Sivonen K."/>
            <person name="Coursin T."/>
            <person name="Laurent T."/>
            <person name="Goodwin L."/>
            <person name="Nolan M."/>
            <person name="Davenport K.W."/>
            <person name="Han C.S."/>
            <person name="Rubin E.M."/>
            <person name="Eisen J.A."/>
            <person name="Woyke T."/>
            <person name="Gugger M."/>
            <person name="Kerfeld C.A."/>
        </authorList>
    </citation>
    <scope>NUCLEOTIDE SEQUENCE [LARGE SCALE GENOMIC DNA]</scope>
    <source>
        <strain evidence="10">ATCC 29140 / PCC 7202</strain>
    </source>
</reference>